<sequence>MASFTLRSIPLAPPPRNPLLFSYPCSRIPSIAHSGVSVRPHGCILRLAISDQLSSEEGRSLERVQELRVPQAWSIPSIALKESEWLRETLHKWLDDEYCPEPTNIDISRVAAKSFYESLTSKETDLGEILLRMITDLEKLSYRESFHGPFSSANAAVRLITEKIGTIADN</sequence>
<name>A0A833VKN1_9POAL</name>
<evidence type="ECO:0000313" key="2">
    <source>
        <dbReference type="Proteomes" id="UP000623129"/>
    </source>
</evidence>
<dbReference type="Proteomes" id="UP000623129">
    <property type="component" value="Unassembled WGS sequence"/>
</dbReference>
<accession>A0A833VKN1</accession>
<gene>
    <name evidence="1" type="ORF">FCM35_KLT03639</name>
</gene>
<dbReference type="PANTHER" id="PTHR36776:SF1">
    <property type="entry name" value="EXPRESSED PROTEIN"/>
    <property type="match status" value="1"/>
</dbReference>
<evidence type="ECO:0000313" key="1">
    <source>
        <dbReference type="EMBL" id="KAF3330285.1"/>
    </source>
</evidence>
<organism evidence="1 2">
    <name type="scientific">Carex littledalei</name>
    <dbReference type="NCBI Taxonomy" id="544730"/>
    <lineage>
        <taxon>Eukaryota</taxon>
        <taxon>Viridiplantae</taxon>
        <taxon>Streptophyta</taxon>
        <taxon>Embryophyta</taxon>
        <taxon>Tracheophyta</taxon>
        <taxon>Spermatophyta</taxon>
        <taxon>Magnoliopsida</taxon>
        <taxon>Liliopsida</taxon>
        <taxon>Poales</taxon>
        <taxon>Cyperaceae</taxon>
        <taxon>Cyperoideae</taxon>
        <taxon>Cariceae</taxon>
        <taxon>Carex</taxon>
        <taxon>Carex subgen. Euthyceras</taxon>
    </lineage>
</organism>
<proteinExistence type="predicted"/>
<dbReference type="OrthoDB" id="41419at2759"/>
<dbReference type="AlphaFoldDB" id="A0A833VKN1"/>
<comment type="caution">
    <text evidence="1">The sequence shown here is derived from an EMBL/GenBank/DDBJ whole genome shotgun (WGS) entry which is preliminary data.</text>
</comment>
<dbReference type="PANTHER" id="PTHR36776">
    <property type="entry name" value="EXPRESSED PROTEIN"/>
    <property type="match status" value="1"/>
</dbReference>
<reference evidence="1" key="1">
    <citation type="submission" date="2020-01" db="EMBL/GenBank/DDBJ databases">
        <title>Genome sequence of Kobresia littledalei, the first chromosome-level genome in the family Cyperaceae.</title>
        <authorList>
            <person name="Qu G."/>
        </authorList>
    </citation>
    <scope>NUCLEOTIDE SEQUENCE</scope>
    <source>
        <strain evidence="1">C.B.Clarke</strain>
        <tissue evidence="1">Leaf</tissue>
    </source>
</reference>
<keyword evidence="2" id="KW-1185">Reference proteome</keyword>
<protein>
    <submittedName>
        <fullName evidence="1">Uncharacterized protein</fullName>
    </submittedName>
</protein>
<dbReference type="EMBL" id="SWLB01000013">
    <property type="protein sequence ID" value="KAF3330285.1"/>
    <property type="molecule type" value="Genomic_DNA"/>
</dbReference>